<reference evidence="1" key="1">
    <citation type="submission" date="2023-02" db="EMBL/GenBank/DDBJ databases">
        <title>Kitasatospora phosalacinea NBRC 14627.</title>
        <authorList>
            <person name="Ichikawa N."/>
            <person name="Sato H."/>
            <person name="Tonouchi N."/>
        </authorList>
    </citation>
    <scope>NUCLEOTIDE SEQUENCE</scope>
    <source>
        <strain evidence="1">NBRC 14627</strain>
    </source>
</reference>
<organism evidence="1 2">
    <name type="scientific">Kitasatospora phosalacinea</name>
    <dbReference type="NCBI Taxonomy" id="2065"/>
    <lineage>
        <taxon>Bacteria</taxon>
        <taxon>Bacillati</taxon>
        <taxon>Actinomycetota</taxon>
        <taxon>Actinomycetes</taxon>
        <taxon>Kitasatosporales</taxon>
        <taxon>Streptomycetaceae</taxon>
        <taxon>Kitasatospora</taxon>
    </lineage>
</organism>
<protein>
    <submittedName>
        <fullName evidence="1">Thermostable hemolysin</fullName>
    </submittedName>
</protein>
<dbReference type="EMBL" id="BSSA01000012">
    <property type="protein sequence ID" value="GLW71410.1"/>
    <property type="molecule type" value="Genomic_DNA"/>
</dbReference>
<accession>A0A9W6Q7N7</accession>
<evidence type="ECO:0000313" key="1">
    <source>
        <dbReference type="EMBL" id="GLW71410.1"/>
    </source>
</evidence>
<dbReference type="Pfam" id="PF12261">
    <property type="entry name" value="T_hemolysin"/>
    <property type="match status" value="1"/>
</dbReference>
<evidence type="ECO:0000313" key="2">
    <source>
        <dbReference type="Proteomes" id="UP001165041"/>
    </source>
</evidence>
<name>A0A9W6Q7N7_9ACTN</name>
<dbReference type="InterPro" id="IPR022050">
    <property type="entry name" value="T_hemolysin"/>
</dbReference>
<dbReference type="AlphaFoldDB" id="A0A9W6Q7N7"/>
<comment type="caution">
    <text evidence="1">The sequence shown here is derived from an EMBL/GenBank/DDBJ whole genome shotgun (WGS) entry which is preliminary data.</text>
</comment>
<dbReference type="RefSeq" id="WP_285737181.1">
    <property type="nucleotide sequence ID" value="NZ_BSSA01000012.1"/>
</dbReference>
<dbReference type="Proteomes" id="UP001165041">
    <property type="component" value="Unassembled WGS sequence"/>
</dbReference>
<gene>
    <name evidence="1" type="ORF">Kpho02_37090</name>
</gene>
<proteinExistence type="predicted"/>
<sequence>MKIALARAMTSKWLAASELARDIYRKTYGATVLPAPDAFIVAEPADPPGPGAADDGEQMLACAGLTFGTDRPLFSERYLDRPVEDEIAERFGARPDRRRVVEVGALATRQRSVGGEVIRATPIVAWCLGMEYILCTVTSSLVVGLDRAGIEFTPFGPADPDRLDPGDDARWGSYYDHKPQVGVIQLNSLHRLFSAATGRYLFTDMELNLIGDQGATHANR</sequence>